<dbReference type="Proteomes" id="UP000286990">
    <property type="component" value="Unassembled WGS sequence"/>
</dbReference>
<protein>
    <submittedName>
        <fullName evidence="1">Uncharacterized protein</fullName>
    </submittedName>
</protein>
<dbReference type="AlphaFoldDB" id="A0A3R8RPB8"/>
<keyword evidence="2" id="KW-1185">Reference proteome</keyword>
<evidence type="ECO:0000313" key="2">
    <source>
        <dbReference type="Proteomes" id="UP000286990"/>
    </source>
</evidence>
<dbReference type="OrthoDB" id="827641at2"/>
<organism evidence="1 2">
    <name type="scientific">Maribacter algicola</name>
    <dbReference type="NCBI Taxonomy" id="2498892"/>
    <lineage>
        <taxon>Bacteria</taxon>
        <taxon>Pseudomonadati</taxon>
        <taxon>Bacteroidota</taxon>
        <taxon>Flavobacteriia</taxon>
        <taxon>Flavobacteriales</taxon>
        <taxon>Flavobacteriaceae</taxon>
        <taxon>Maribacter</taxon>
    </lineage>
</organism>
<proteinExistence type="predicted"/>
<accession>A0A3R8RPB8</accession>
<name>A0A3R8RPB8_9FLAO</name>
<reference evidence="2" key="1">
    <citation type="submission" date="2018-12" db="EMBL/GenBank/DDBJ databases">
        <title>Maribacter lutimaris sp. nov., isolated from marine sediment.</title>
        <authorList>
            <person name="Kim K.K."/>
        </authorList>
    </citation>
    <scope>NUCLEOTIDE SEQUENCE [LARGE SCALE GENOMIC DNA]</scope>
    <source>
        <strain evidence="2">PoM-212</strain>
    </source>
</reference>
<evidence type="ECO:0000313" key="1">
    <source>
        <dbReference type="EMBL" id="RRQ49752.1"/>
    </source>
</evidence>
<comment type="caution">
    <text evidence="1">The sequence shown here is derived from an EMBL/GenBank/DDBJ whole genome shotgun (WGS) entry which is preliminary data.</text>
</comment>
<sequence>MGLYLLNISVDTIDPKPEYIPENLTFNDQESIVEIVVEQLLGFEEAFEEFDDPDTEEHNSPSKVKINLISAIVSDFGLDTSNLDTSLRAFPDYQIHLPHGFGQLITPPPKV</sequence>
<gene>
    <name evidence="1" type="ORF">DZC72_03945</name>
</gene>
<dbReference type="EMBL" id="QUSX01000001">
    <property type="protein sequence ID" value="RRQ49752.1"/>
    <property type="molecule type" value="Genomic_DNA"/>
</dbReference>